<name>A0A5P2D5K4_STRVZ</name>
<evidence type="ECO:0000313" key="3">
    <source>
        <dbReference type="EMBL" id="QES49840.1"/>
    </source>
</evidence>
<accession>A0A5P2D5K4</accession>
<dbReference type="EMBL" id="CP029190">
    <property type="protein sequence ID" value="QES49840.1"/>
    <property type="molecule type" value="Genomic_DNA"/>
</dbReference>
<reference evidence="3 4" key="1">
    <citation type="submission" date="2018-05" db="EMBL/GenBank/DDBJ databases">
        <title>Streptomyces venezuelae.</title>
        <authorList>
            <person name="Kim W."/>
            <person name="Lee N."/>
            <person name="Cho B.-K."/>
        </authorList>
    </citation>
    <scope>NUCLEOTIDE SEQUENCE [LARGE SCALE GENOMIC DNA]</scope>
    <source>
        <strain evidence="3 4">ATCC 21782</strain>
    </source>
</reference>
<keyword evidence="1" id="KW-1133">Transmembrane helix</keyword>
<protein>
    <recommendedName>
        <fullName evidence="5">LPXTG cell wall anchor domain-containing protein</fullName>
    </recommendedName>
</protein>
<dbReference type="Proteomes" id="UP000325211">
    <property type="component" value="Chromosome"/>
</dbReference>
<evidence type="ECO:0000256" key="2">
    <source>
        <dbReference type="SAM" id="SignalP"/>
    </source>
</evidence>
<feature type="transmembrane region" description="Helical" evidence="1">
    <location>
        <begin position="79"/>
        <end position="98"/>
    </location>
</feature>
<dbReference type="InterPro" id="IPR006311">
    <property type="entry name" value="TAT_signal"/>
</dbReference>
<gene>
    <name evidence="3" type="ORF">DEJ50_20455</name>
</gene>
<keyword evidence="1" id="KW-0472">Membrane</keyword>
<dbReference type="RefSeq" id="WP_150209408.1">
    <property type="nucleotide sequence ID" value="NZ_CP029190.1"/>
</dbReference>
<feature type="signal peptide" evidence="2">
    <location>
        <begin position="1"/>
        <end position="28"/>
    </location>
</feature>
<dbReference type="OrthoDB" id="4268100at2"/>
<dbReference type="PROSITE" id="PS51318">
    <property type="entry name" value="TAT"/>
    <property type="match status" value="1"/>
</dbReference>
<evidence type="ECO:0000313" key="4">
    <source>
        <dbReference type="Proteomes" id="UP000325211"/>
    </source>
</evidence>
<evidence type="ECO:0000256" key="1">
    <source>
        <dbReference type="SAM" id="Phobius"/>
    </source>
</evidence>
<organism evidence="3 4">
    <name type="scientific">Streptomyces venezuelae</name>
    <dbReference type="NCBI Taxonomy" id="54571"/>
    <lineage>
        <taxon>Bacteria</taxon>
        <taxon>Bacillati</taxon>
        <taxon>Actinomycetota</taxon>
        <taxon>Actinomycetes</taxon>
        <taxon>Kitasatosporales</taxon>
        <taxon>Streptomycetaceae</taxon>
        <taxon>Streptomyces</taxon>
    </lineage>
</organism>
<keyword evidence="1" id="KW-0812">Transmembrane</keyword>
<proteinExistence type="predicted"/>
<evidence type="ECO:0008006" key="5">
    <source>
        <dbReference type="Google" id="ProtNLM"/>
    </source>
</evidence>
<keyword evidence="2" id="KW-0732">Signal</keyword>
<feature type="chain" id="PRO_5024796853" description="LPXTG cell wall anchor domain-containing protein" evidence="2">
    <location>
        <begin position="29"/>
        <end position="104"/>
    </location>
</feature>
<sequence length="104" mass="10301">MSARRPLLTALGATTLLGALWFVPSANATAPERSGPPVGPVNAAAPAEVLTLRGAGPGSGSTPAHLALAETTGVDTTPFVFAGIACLGTGAGFWVFSARRSRAA</sequence>
<dbReference type="AlphaFoldDB" id="A0A5P2D5K4"/>